<organism evidence="1 2">
    <name type="scientific">Penicillium chermesinum</name>
    <dbReference type="NCBI Taxonomy" id="63820"/>
    <lineage>
        <taxon>Eukaryota</taxon>
        <taxon>Fungi</taxon>
        <taxon>Dikarya</taxon>
        <taxon>Ascomycota</taxon>
        <taxon>Pezizomycotina</taxon>
        <taxon>Eurotiomycetes</taxon>
        <taxon>Eurotiomycetidae</taxon>
        <taxon>Eurotiales</taxon>
        <taxon>Aspergillaceae</taxon>
        <taxon>Penicillium</taxon>
    </lineage>
</organism>
<dbReference type="Proteomes" id="UP001150941">
    <property type="component" value="Unassembled WGS sequence"/>
</dbReference>
<comment type="caution">
    <text evidence="1">The sequence shown here is derived from an EMBL/GenBank/DDBJ whole genome shotgun (WGS) entry which is preliminary data.</text>
</comment>
<reference evidence="1" key="2">
    <citation type="journal article" date="2023" name="IMA Fungus">
        <title>Comparative genomic study of the Penicillium genus elucidates a diverse pangenome and 15 lateral gene transfer events.</title>
        <authorList>
            <person name="Petersen C."/>
            <person name="Sorensen T."/>
            <person name="Nielsen M.R."/>
            <person name="Sondergaard T.E."/>
            <person name="Sorensen J.L."/>
            <person name="Fitzpatrick D.A."/>
            <person name="Frisvad J.C."/>
            <person name="Nielsen K.L."/>
        </authorList>
    </citation>
    <scope>NUCLEOTIDE SEQUENCE</scope>
    <source>
        <strain evidence="1">IBT 19713</strain>
    </source>
</reference>
<proteinExistence type="predicted"/>
<protein>
    <submittedName>
        <fullName evidence="1">Uncharacterized protein</fullName>
    </submittedName>
</protein>
<name>A0A9W9NPV8_9EURO</name>
<accession>A0A9W9NPV8</accession>
<evidence type="ECO:0000313" key="1">
    <source>
        <dbReference type="EMBL" id="KAJ5223975.1"/>
    </source>
</evidence>
<keyword evidence="2" id="KW-1185">Reference proteome</keyword>
<sequence>MAAIAVTKDVTPATNAHKAYQTFQRVERTTAWRIDALQKPAMTQLATGGVTITSEAENAEVDVKHPSTPRLAISS</sequence>
<dbReference type="EMBL" id="JAPQKS010000006">
    <property type="protein sequence ID" value="KAJ5223975.1"/>
    <property type="molecule type" value="Genomic_DNA"/>
</dbReference>
<dbReference type="GeneID" id="83205116"/>
<reference evidence="1" key="1">
    <citation type="submission" date="2022-11" db="EMBL/GenBank/DDBJ databases">
        <authorList>
            <person name="Petersen C."/>
        </authorList>
    </citation>
    <scope>NUCLEOTIDE SEQUENCE</scope>
    <source>
        <strain evidence="1">IBT 19713</strain>
    </source>
</reference>
<gene>
    <name evidence="1" type="ORF">N7468_008517</name>
</gene>
<dbReference type="AlphaFoldDB" id="A0A9W9NPV8"/>
<dbReference type="RefSeq" id="XP_058328158.1">
    <property type="nucleotide sequence ID" value="XM_058477813.1"/>
</dbReference>
<evidence type="ECO:0000313" key="2">
    <source>
        <dbReference type="Proteomes" id="UP001150941"/>
    </source>
</evidence>